<dbReference type="Pfam" id="PF00742">
    <property type="entry name" value="Homoserine_dh"/>
    <property type="match status" value="1"/>
</dbReference>
<sequence length="811" mass="88533">MQVLKFGGTSVANAENISRVKDIIKFKSNEQPLIVVVSAFSRVTNKLEQIAKDATKADKSYLESIELLETQHKEAVTQLFGNENTSHLISQVDTLINKLKEVCQGVSLVDELTTRTYSQIVSFGERLSSLIIAEYVKLELTEATLLDPRVFIFTQNGTTSVDFDKTNKAIKSELEGYQGVHICPGFIASSKAGHLSTLGRGGSDYTAAIIAGALNASLLEIWTDVSGMMTADPRIVKRAHVIKNISYEEAMELSHFGAKVIYPPSIMPVLKKKIPIQIKNTFEPAHVGTLISSDSNGSSTIIKGLTSIKNIALVSLRGPGMVGIPNFSHRLFRALSNADVNVILITQASSEHSISVAILPEVVETAQEAIENEFELEISVGKVEPLKIKTELSIISIVGNKMQDQVGVTGKMFNTLGHNGVNVVAIANGSSQRNISVVIYTKDLKKALNSVHEAFFLSDTKSLNVFIVGVGNVGATLLTQIKSQQSYLYTKHQLDLKVVGLANSRTMCFDTDGIALDNWKGSLAKGEKMEIASFISKMSVFNLRNSVFVDNTASEAIASTYASVLSKSISIVTPNKVACSSSYSTYNHLKNLEQKFRTKFLFETNVGAGLPVISTLNDMVKSGDEILEVEGVLSGSLNFIFNTYDGSRSFANIVRQAKEEGYTEPDPRLDISGKDVMRKLLILAREAGNELEEKDIKATPCVPEHCMAFEGEAFFEALEKEEAFFKKQYETAQKNGKKVKYVAKFNADEASTQPMEVASDHPFYHLDGKDNIVSFKSRRYFTQPLVIKGAGAGAEVTASGIFADIIKAANT</sequence>
<dbReference type="InterPro" id="IPR011147">
    <property type="entry name" value="Bifunc_Aspkin/hSer_DH"/>
</dbReference>
<dbReference type="EMBL" id="UOES01000120">
    <property type="protein sequence ID" value="VAW26601.1"/>
    <property type="molecule type" value="Genomic_DNA"/>
</dbReference>
<dbReference type="InterPro" id="IPR049638">
    <property type="entry name" value="AK-HD"/>
</dbReference>
<dbReference type="SUPFAM" id="SSF53633">
    <property type="entry name" value="Carbamate kinase-like"/>
    <property type="match status" value="1"/>
</dbReference>
<evidence type="ECO:0000256" key="5">
    <source>
        <dbReference type="ARBA" id="ARBA00005062"/>
    </source>
</evidence>
<evidence type="ECO:0000256" key="8">
    <source>
        <dbReference type="ARBA" id="ARBA00010046"/>
    </source>
</evidence>
<keyword evidence="12" id="KW-0791">Threonine biosynthesis</keyword>
<dbReference type="SUPFAM" id="SSF55347">
    <property type="entry name" value="Glyceraldehyde-3-phosphate dehydrogenase-like, C-terminal domain"/>
    <property type="match status" value="1"/>
</dbReference>
<keyword evidence="13" id="KW-0479">Metal-binding</keyword>
<dbReference type="InterPro" id="IPR001048">
    <property type="entry name" value="Asp/Glu/Uridylate_kinase"/>
</dbReference>
<evidence type="ECO:0000256" key="9">
    <source>
        <dbReference type="ARBA" id="ARBA00011881"/>
    </source>
</evidence>
<comment type="catalytic activity">
    <reaction evidence="25">
        <text>L-aspartate + ATP = 4-phospho-L-aspartate + ADP</text>
        <dbReference type="Rhea" id="RHEA:23776"/>
        <dbReference type="ChEBI" id="CHEBI:29991"/>
        <dbReference type="ChEBI" id="CHEBI:30616"/>
        <dbReference type="ChEBI" id="CHEBI:57535"/>
        <dbReference type="ChEBI" id="CHEBI:456216"/>
        <dbReference type="EC" id="2.7.2.4"/>
    </reaction>
    <physiologicalReaction direction="left-to-right" evidence="25">
        <dbReference type="Rhea" id="RHEA:23777"/>
    </physiologicalReaction>
</comment>
<dbReference type="PROSITE" id="PS51671">
    <property type="entry name" value="ACT"/>
    <property type="match status" value="1"/>
</dbReference>
<gene>
    <name evidence="28" type="ORF">MNBD_BACTEROID06-1299</name>
</gene>
<dbReference type="Gene3D" id="3.40.1160.10">
    <property type="entry name" value="Acetylglutamate kinase-like"/>
    <property type="match status" value="1"/>
</dbReference>
<dbReference type="PROSITE" id="PS00324">
    <property type="entry name" value="ASPARTOKINASE"/>
    <property type="match status" value="1"/>
</dbReference>
<evidence type="ECO:0000256" key="13">
    <source>
        <dbReference type="ARBA" id="ARBA00022723"/>
    </source>
</evidence>
<dbReference type="InterPro" id="IPR036291">
    <property type="entry name" value="NAD(P)-bd_dom_sf"/>
</dbReference>
<dbReference type="EC" id="1.1.1.3" evidence="28"/>
<keyword evidence="18 28" id="KW-0560">Oxidoreductase</keyword>
<dbReference type="PROSITE" id="PS01042">
    <property type="entry name" value="HOMOSER_DHGENASE"/>
    <property type="match status" value="1"/>
</dbReference>
<evidence type="ECO:0000256" key="10">
    <source>
        <dbReference type="ARBA" id="ARBA00022605"/>
    </source>
</evidence>
<dbReference type="InterPro" id="IPR002912">
    <property type="entry name" value="ACT_dom"/>
</dbReference>
<dbReference type="Pfam" id="PF00696">
    <property type="entry name" value="AA_kinase"/>
    <property type="match status" value="1"/>
</dbReference>
<dbReference type="CDD" id="cd04921">
    <property type="entry name" value="ACT_AKi-HSDH-ThrA-like_1"/>
    <property type="match status" value="1"/>
</dbReference>
<keyword evidence="16" id="KW-0067">ATP-binding</keyword>
<evidence type="ECO:0000256" key="14">
    <source>
        <dbReference type="ARBA" id="ARBA00022741"/>
    </source>
</evidence>
<dbReference type="InterPro" id="IPR042199">
    <property type="entry name" value="AsparK_Bifunc_asparK/hSer_DH"/>
</dbReference>
<dbReference type="UniPathway" id="UPA00050">
    <property type="reaction ID" value="UER00063"/>
</dbReference>
<comment type="catalytic activity">
    <reaction evidence="26">
        <text>L-homoserine + NADP(+) = L-aspartate 4-semialdehyde + NADPH + H(+)</text>
        <dbReference type="Rhea" id="RHEA:15761"/>
        <dbReference type="ChEBI" id="CHEBI:15378"/>
        <dbReference type="ChEBI" id="CHEBI:57476"/>
        <dbReference type="ChEBI" id="CHEBI:57783"/>
        <dbReference type="ChEBI" id="CHEBI:58349"/>
        <dbReference type="ChEBI" id="CHEBI:537519"/>
        <dbReference type="EC" id="1.1.1.3"/>
    </reaction>
    <physiologicalReaction direction="right-to-left" evidence="26">
        <dbReference type="Rhea" id="RHEA:15763"/>
    </physiologicalReaction>
</comment>
<dbReference type="PANTHER" id="PTHR43070:SF3">
    <property type="entry name" value="HOMOSERINE DEHYDROGENASE"/>
    <property type="match status" value="1"/>
</dbReference>
<keyword evidence="10" id="KW-0028">Amino-acid biosynthesis</keyword>
<dbReference type="GO" id="GO:0050661">
    <property type="term" value="F:NADP binding"/>
    <property type="evidence" value="ECO:0007669"/>
    <property type="project" value="InterPro"/>
</dbReference>
<comment type="pathway">
    <text evidence="2">Amino-acid biosynthesis; L-lysine biosynthesis via DAP pathway; (S)-tetrahydrodipicolinate from L-aspartate: step 1/4.</text>
</comment>
<protein>
    <submittedName>
        <fullName evidence="28">Aspartokinase / Homoserine dehydrogenase</fullName>
        <ecNumber evidence="28">1.1.1.3</ecNumber>
        <ecNumber evidence="28">2.7.2.4</ecNumber>
    </submittedName>
</protein>
<dbReference type="Gene3D" id="3.30.360.10">
    <property type="entry name" value="Dihydrodipicolinate Reductase, domain 2"/>
    <property type="match status" value="1"/>
</dbReference>
<evidence type="ECO:0000256" key="18">
    <source>
        <dbReference type="ARBA" id="ARBA00023002"/>
    </source>
</evidence>
<keyword evidence="22" id="KW-0486">Methionine biosynthesis</keyword>
<evidence type="ECO:0000256" key="16">
    <source>
        <dbReference type="ARBA" id="ARBA00022840"/>
    </source>
</evidence>
<dbReference type="InterPro" id="IPR001341">
    <property type="entry name" value="Asp_kinase"/>
</dbReference>
<evidence type="ECO:0000256" key="21">
    <source>
        <dbReference type="ARBA" id="ARBA00023154"/>
    </source>
</evidence>
<evidence type="ECO:0000313" key="28">
    <source>
        <dbReference type="EMBL" id="VAW26601.1"/>
    </source>
</evidence>
<dbReference type="Gene3D" id="3.40.50.720">
    <property type="entry name" value="NAD(P)-binding Rossmann-like Domain"/>
    <property type="match status" value="1"/>
</dbReference>
<evidence type="ECO:0000256" key="7">
    <source>
        <dbReference type="ARBA" id="ARBA00007952"/>
    </source>
</evidence>
<dbReference type="GO" id="GO:0009086">
    <property type="term" value="P:methionine biosynthetic process"/>
    <property type="evidence" value="ECO:0007669"/>
    <property type="project" value="UniProtKB-KW"/>
</dbReference>
<keyword evidence="15 28" id="KW-0418">Kinase</keyword>
<evidence type="ECO:0000256" key="23">
    <source>
        <dbReference type="ARBA" id="ARBA00023268"/>
    </source>
</evidence>
<dbReference type="UniPathway" id="UPA00051">
    <property type="reaction ID" value="UER00462"/>
</dbReference>
<name>A0A3B0U6E3_9ZZZZ</name>
<dbReference type="Pfam" id="PF03447">
    <property type="entry name" value="NAD_binding_3"/>
    <property type="match status" value="1"/>
</dbReference>
<keyword evidence="11 28" id="KW-0808">Transferase</keyword>
<organism evidence="28">
    <name type="scientific">hydrothermal vent metagenome</name>
    <dbReference type="NCBI Taxonomy" id="652676"/>
    <lineage>
        <taxon>unclassified sequences</taxon>
        <taxon>metagenomes</taxon>
        <taxon>ecological metagenomes</taxon>
    </lineage>
</organism>
<keyword evidence="21" id="KW-0457">Lysine biosynthesis</keyword>
<comment type="pathway">
    <text evidence="4">Amino-acid biosynthesis; L-threonine biosynthesis; L-threonine from L-aspartate: step 3/5.</text>
</comment>
<feature type="domain" description="ACT" evidence="27">
    <location>
        <begin position="397"/>
        <end position="470"/>
    </location>
</feature>
<evidence type="ECO:0000256" key="26">
    <source>
        <dbReference type="ARBA" id="ARBA00048841"/>
    </source>
</evidence>
<evidence type="ECO:0000256" key="24">
    <source>
        <dbReference type="ARBA" id="ARBA00044938"/>
    </source>
</evidence>
<dbReference type="GO" id="GO:0004412">
    <property type="term" value="F:homoserine dehydrogenase activity"/>
    <property type="evidence" value="ECO:0007669"/>
    <property type="project" value="UniProtKB-EC"/>
</dbReference>
<proteinExistence type="inferred from homology"/>
<comment type="subunit">
    <text evidence="9">Homotetramer.</text>
</comment>
<dbReference type="InterPro" id="IPR001342">
    <property type="entry name" value="HDH_cat"/>
</dbReference>
<dbReference type="InterPro" id="IPR018042">
    <property type="entry name" value="Aspartate_kinase_CS"/>
</dbReference>
<dbReference type="GO" id="GO:0005524">
    <property type="term" value="F:ATP binding"/>
    <property type="evidence" value="ECO:0007669"/>
    <property type="project" value="UniProtKB-KW"/>
</dbReference>
<evidence type="ECO:0000256" key="6">
    <source>
        <dbReference type="ARBA" id="ARBA00005139"/>
    </source>
</evidence>
<keyword evidence="19" id="KW-0520">NAD</keyword>
<comment type="pathway">
    <text evidence="5">Amino-acid biosynthesis; L-methionine biosynthesis via de novo pathway; L-homoserine from L-aspartate: step 3/3.</text>
</comment>
<keyword evidence="14" id="KW-0547">Nucleotide-binding</keyword>
<evidence type="ECO:0000256" key="12">
    <source>
        <dbReference type="ARBA" id="ARBA00022697"/>
    </source>
</evidence>
<dbReference type="InterPro" id="IPR045865">
    <property type="entry name" value="ACT-like_dom_sf"/>
</dbReference>
<dbReference type="AlphaFoldDB" id="A0A3B0U6E3"/>
<reference evidence="28" key="1">
    <citation type="submission" date="2018-06" db="EMBL/GenBank/DDBJ databases">
        <authorList>
            <person name="Zhirakovskaya E."/>
        </authorList>
    </citation>
    <scope>NUCLEOTIDE SEQUENCE</scope>
</reference>
<dbReference type="NCBIfam" id="TIGR00657">
    <property type="entry name" value="asp_kinases"/>
    <property type="match status" value="1"/>
</dbReference>
<dbReference type="Pfam" id="PF22468">
    <property type="entry name" value="ACT_9"/>
    <property type="match status" value="2"/>
</dbReference>
<keyword evidence="20" id="KW-0915">Sodium</keyword>
<keyword evidence="23" id="KW-0511">Multifunctional enzyme</keyword>
<dbReference type="Gene3D" id="1.20.120.1320">
    <property type="entry name" value="Aspartokinase, catalytic domain"/>
    <property type="match status" value="1"/>
</dbReference>
<dbReference type="InterPro" id="IPR036393">
    <property type="entry name" value="AceGlu_kinase-like_sf"/>
</dbReference>
<comment type="similarity">
    <text evidence="8">In the N-terminal section; belongs to the aspartokinase family.</text>
</comment>
<dbReference type="GO" id="GO:0009088">
    <property type="term" value="P:threonine biosynthetic process"/>
    <property type="evidence" value="ECO:0007669"/>
    <property type="project" value="UniProtKB-UniPathway"/>
</dbReference>
<evidence type="ECO:0000256" key="25">
    <source>
        <dbReference type="ARBA" id="ARBA00048561"/>
    </source>
</evidence>
<accession>A0A3B0U6E3</accession>
<evidence type="ECO:0000256" key="22">
    <source>
        <dbReference type="ARBA" id="ARBA00023167"/>
    </source>
</evidence>
<comment type="similarity">
    <text evidence="7">In the C-terminal section; belongs to the homoserine dehydrogenase family.</text>
</comment>
<dbReference type="GO" id="GO:0004072">
    <property type="term" value="F:aspartate kinase activity"/>
    <property type="evidence" value="ECO:0007669"/>
    <property type="project" value="UniProtKB-EC"/>
</dbReference>
<evidence type="ECO:0000256" key="3">
    <source>
        <dbReference type="ARBA" id="ARBA00004986"/>
    </source>
</evidence>
<evidence type="ECO:0000259" key="27">
    <source>
        <dbReference type="PROSITE" id="PS51671"/>
    </source>
</evidence>
<comment type="pathway">
    <text evidence="3">Amino-acid biosynthesis; L-methionine biosynthesis via de novo pathway; L-homoserine from L-aspartate: step 1/3.</text>
</comment>
<dbReference type="GO" id="GO:0009089">
    <property type="term" value="P:lysine biosynthetic process via diaminopimelate"/>
    <property type="evidence" value="ECO:0007669"/>
    <property type="project" value="UniProtKB-UniPathway"/>
</dbReference>
<dbReference type="PIRSF" id="PIRSF000727">
    <property type="entry name" value="ThrA"/>
    <property type="match status" value="1"/>
</dbReference>
<evidence type="ECO:0000256" key="17">
    <source>
        <dbReference type="ARBA" id="ARBA00022857"/>
    </source>
</evidence>
<keyword evidence="17" id="KW-0521">NADP</keyword>
<dbReference type="NCBIfam" id="NF006959">
    <property type="entry name" value="PRK09436.1"/>
    <property type="match status" value="1"/>
</dbReference>
<dbReference type="UniPathway" id="UPA00034">
    <property type="reaction ID" value="UER00015"/>
</dbReference>
<comment type="cofactor">
    <cofactor evidence="1">
        <name>a metal cation</name>
        <dbReference type="ChEBI" id="CHEBI:25213"/>
    </cofactor>
</comment>
<dbReference type="EC" id="2.7.2.4" evidence="28"/>
<evidence type="ECO:0000256" key="4">
    <source>
        <dbReference type="ARBA" id="ARBA00005056"/>
    </source>
</evidence>
<dbReference type="SUPFAM" id="SSF55021">
    <property type="entry name" value="ACT-like"/>
    <property type="match status" value="2"/>
</dbReference>
<evidence type="ECO:0000256" key="2">
    <source>
        <dbReference type="ARBA" id="ARBA00004766"/>
    </source>
</evidence>
<dbReference type="GO" id="GO:0046872">
    <property type="term" value="F:metal ion binding"/>
    <property type="evidence" value="ECO:0007669"/>
    <property type="project" value="UniProtKB-KW"/>
</dbReference>
<dbReference type="FunFam" id="3.30.2130.10:FF:000001">
    <property type="entry name" value="Bifunctional aspartokinase/homoserine dehydrogenase"/>
    <property type="match status" value="1"/>
</dbReference>
<evidence type="ECO:0000256" key="1">
    <source>
        <dbReference type="ARBA" id="ARBA00001920"/>
    </source>
</evidence>
<comment type="pathway">
    <text evidence="6">Amino-acid biosynthesis; L-threonine biosynthesis; L-threonine from L-aspartate: step 1/5.</text>
</comment>
<evidence type="ECO:0000256" key="15">
    <source>
        <dbReference type="ARBA" id="ARBA00022777"/>
    </source>
</evidence>
<dbReference type="SUPFAM" id="SSF51735">
    <property type="entry name" value="NAD(P)-binding Rossmann-fold domains"/>
    <property type="match status" value="1"/>
</dbReference>
<dbReference type="PANTHER" id="PTHR43070">
    <property type="match status" value="1"/>
</dbReference>
<comment type="function">
    <text evidence="24">Bifunctional aspartate kinase and homoserine dehydrogenase that catalyzes the first and the third steps toward the synthesis of lysine, methionine and threonine from aspartate.</text>
</comment>
<dbReference type="InterPro" id="IPR019811">
    <property type="entry name" value="HDH_CS"/>
</dbReference>
<dbReference type="CDD" id="cd04243">
    <property type="entry name" value="AAK_AK-HSDH-like"/>
    <property type="match status" value="1"/>
</dbReference>
<dbReference type="InterPro" id="IPR005106">
    <property type="entry name" value="Asp/hSer_DH_NAD-bd"/>
</dbReference>
<evidence type="ECO:0000256" key="19">
    <source>
        <dbReference type="ARBA" id="ARBA00023027"/>
    </source>
</evidence>
<dbReference type="FunFam" id="3.40.50.720:FF:000083">
    <property type="entry name" value="Bifunctional aspartokinase/homoserine dehydrogenase"/>
    <property type="match status" value="1"/>
</dbReference>
<dbReference type="Gene3D" id="3.30.2130.10">
    <property type="entry name" value="VC0802-like"/>
    <property type="match status" value="1"/>
</dbReference>
<dbReference type="FunFam" id="3.30.360.10:FF:000006">
    <property type="entry name" value="Bifunctional aspartokinase/homoserine dehydrogenase"/>
    <property type="match status" value="1"/>
</dbReference>
<dbReference type="InterPro" id="IPR054352">
    <property type="entry name" value="ACT_Aspartokinase"/>
</dbReference>
<evidence type="ECO:0000256" key="11">
    <source>
        <dbReference type="ARBA" id="ARBA00022679"/>
    </source>
</evidence>
<evidence type="ECO:0000256" key="20">
    <source>
        <dbReference type="ARBA" id="ARBA00023053"/>
    </source>
</evidence>